<organism evidence="4 5">
    <name type="scientific">Weeksella virosa (strain ATCC 43766 / DSM 16922 / JCM 21250 / CCUG 30538 / CDC 9751 / IAM 14551 / NBRC 16016 / NCTC 11634 / CL345/78)</name>
    <dbReference type="NCBI Taxonomy" id="865938"/>
    <lineage>
        <taxon>Bacteria</taxon>
        <taxon>Pseudomonadati</taxon>
        <taxon>Bacteroidota</taxon>
        <taxon>Flavobacteriia</taxon>
        <taxon>Flavobacteriales</taxon>
        <taxon>Weeksellaceae</taxon>
        <taxon>Weeksella</taxon>
    </lineage>
</organism>
<dbReference type="Proteomes" id="UP000008641">
    <property type="component" value="Chromosome"/>
</dbReference>
<dbReference type="Gene3D" id="2.60.120.200">
    <property type="match status" value="1"/>
</dbReference>
<dbReference type="GO" id="GO:0004553">
    <property type="term" value="F:hydrolase activity, hydrolyzing O-glycosyl compounds"/>
    <property type="evidence" value="ECO:0007669"/>
    <property type="project" value="UniProtKB-ARBA"/>
</dbReference>
<feature type="domain" description="Secretion system C-terminal sorting" evidence="3">
    <location>
        <begin position="235"/>
        <end position="302"/>
    </location>
</feature>
<evidence type="ECO:0000259" key="3">
    <source>
        <dbReference type="Pfam" id="PF18962"/>
    </source>
</evidence>
<dbReference type="HOGENOM" id="CLU_902131_0_0_10"/>
<proteinExistence type="predicted"/>
<keyword evidence="5" id="KW-1185">Reference proteome</keyword>
<protein>
    <recommendedName>
        <fullName evidence="3">Secretion system C-terminal sorting domain-containing protein</fullName>
    </recommendedName>
</protein>
<evidence type="ECO:0000256" key="2">
    <source>
        <dbReference type="SAM" id="SignalP"/>
    </source>
</evidence>
<dbReference type="NCBIfam" id="TIGR04183">
    <property type="entry name" value="Por_Secre_tail"/>
    <property type="match status" value="1"/>
</dbReference>
<dbReference type="EMBL" id="CP002455">
    <property type="protein sequence ID" value="ADX67999.1"/>
    <property type="molecule type" value="Genomic_DNA"/>
</dbReference>
<dbReference type="STRING" id="865938.Weevi_1295"/>
<dbReference type="SUPFAM" id="SSF49899">
    <property type="entry name" value="Concanavalin A-like lectins/glucanases"/>
    <property type="match status" value="1"/>
</dbReference>
<reference evidence="5" key="2">
    <citation type="journal article" date="2011" name="Stand. Genomic Sci.">
        <title>Complete genome sequence of Weeksella virosa type strain (9751T).</title>
        <authorList>
            <person name="Lang E."/>
            <person name="Teshima H."/>
            <person name="Lucas S."/>
            <person name="Lapidus A."/>
            <person name="Hammon N."/>
            <person name="Deshpande S."/>
            <person name="Nolan M."/>
            <person name="Cheng J."/>
            <person name="Pitluck S."/>
            <person name="Liolios K."/>
            <person name="Pagani I."/>
            <person name="Mikhailova N."/>
            <person name="Ivanova N."/>
            <person name="Mavromatis K."/>
            <person name="Pati A."/>
            <person name="Tapia R."/>
            <person name="Han C."/>
            <person name="Goodwin L."/>
            <person name="Chen A."/>
            <person name="Palaniappan K."/>
            <person name="Land M."/>
            <person name="Hauser L."/>
            <person name="Chang Y."/>
            <person name="Jeffries C."/>
            <person name="Brambilla E."/>
            <person name="Kopitz M."/>
            <person name="Rohde M."/>
            <person name="Goker M."/>
            <person name="Tindall B."/>
            <person name="Detter J."/>
            <person name="Woyke T."/>
            <person name="Bristow J."/>
            <person name="Eisen J."/>
            <person name="Markowitz V."/>
            <person name="Hugenholtz P."/>
            <person name="Klenk H."/>
            <person name="Kyrpides N."/>
        </authorList>
    </citation>
    <scope>NUCLEOTIDE SEQUENCE [LARGE SCALE GENOMIC DNA]</scope>
    <source>
        <strain evidence="5">ATCC 43766 / DSM 16922 / JCM 21250 / NBRC 16016 / NCTC 11634 / CL345/78</strain>
    </source>
</reference>
<evidence type="ECO:0000313" key="4">
    <source>
        <dbReference type="EMBL" id="ADX67999.1"/>
    </source>
</evidence>
<dbReference type="InterPro" id="IPR026444">
    <property type="entry name" value="Secre_tail"/>
</dbReference>
<reference evidence="4 5" key="1">
    <citation type="journal article" date="2011" name="Stand. Genomic Sci.">
        <title>Complete genome sequence of Weeksella virosa type strain (9751).</title>
        <authorList>
            <person name="Lang E."/>
            <person name="Teshima H."/>
            <person name="Lucas S."/>
            <person name="Lapidus A."/>
            <person name="Hammon N."/>
            <person name="Deshpande S."/>
            <person name="Nolan M."/>
            <person name="Cheng J.F."/>
            <person name="Pitluck S."/>
            <person name="Liolios K."/>
            <person name="Pagani I."/>
            <person name="Mikhailova N."/>
            <person name="Ivanova N."/>
            <person name="Mavromatis K."/>
            <person name="Pati A."/>
            <person name="Tapia R."/>
            <person name="Han C."/>
            <person name="Goodwin L."/>
            <person name="Chen A."/>
            <person name="Palaniappan K."/>
            <person name="Land M."/>
            <person name="Hauser L."/>
            <person name="Chang Y.J."/>
            <person name="Jeffries C.D."/>
            <person name="Brambilla E.M."/>
            <person name="Kopitz M."/>
            <person name="Rohde M."/>
            <person name="Goker M."/>
            <person name="Tindall B.J."/>
            <person name="Detter J.C."/>
            <person name="Woyke T."/>
            <person name="Bristow J."/>
            <person name="Eisen J.A."/>
            <person name="Markowitz V."/>
            <person name="Hugenholtz P."/>
            <person name="Klenk H.P."/>
            <person name="Kyrpides N.C."/>
        </authorList>
    </citation>
    <scope>NUCLEOTIDE SEQUENCE [LARGE SCALE GENOMIC DNA]</scope>
    <source>
        <strain evidence="5">ATCC 43766 / DSM 16922 / JCM 21250 / NBRC 16016 / NCTC 11634 / CL345/78</strain>
    </source>
</reference>
<dbReference type="OrthoDB" id="1467680at2"/>
<feature type="signal peptide" evidence="2">
    <location>
        <begin position="1"/>
        <end position="18"/>
    </location>
</feature>
<sequence length="304" mass="34850">MKKIYAIAFCIIANYIFAQETISFESSEGFTLGNLHNQNGWQVTDSDGTPINNQLISNELAFDGEYALKNGFDDAYGFQWFPIFGATKTFDTPYDFTDGFSISYKVYPTEGNKSNFEFTGFGIKDDEYVAVFGLAFDNNGTAYVYTTEDYRSTRISNFSWTPKKWYSVRVEIDPETIKYWVDDSLIFTGENFSKTQIVGLNMVHDNFGGDAYYDLIKINEEKLSTSDTKTAVFKLYPNPVEKEFLIDLPNQEQIKSITIYELSGKKILETTQKKVFVQQLSKGVYLIKIETEKGKSYSKKFIKK</sequence>
<accession>F0NXK9</accession>
<gene>
    <name evidence="4" type="ordered locus">Weevi_1295</name>
</gene>
<dbReference type="KEGG" id="wvi:Weevi_1295"/>
<dbReference type="AlphaFoldDB" id="F0NXK9"/>
<keyword evidence="1 2" id="KW-0732">Signal</keyword>
<name>F0NXK9_WEEVC</name>
<dbReference type="Pfam" id="PF18962">
    <property type="entry name" value="Por_Secre_tail"/>
    <property type="match status" value="1"/>
</dbReference>
<evidence type="ECO:0000313" key="5">
    <source>
        <dbReference type="Proteomes" id="UP000008641"/>
    </source>
</evidence>
<dbReference type="RefSeq" id="WP_013598389.1">
    <property type="nucleotide sequence ID" value="NC_015144.1"/>
</dbReference>
<dbReference type="InterPro" id="IPR013320">
    <property type="entry name" value="ConA-like_dom_sf"/>
</dbReference>
<feature type="chain" id="PRO_5003257702" description="Secretion system C-terminal sorting domain-containing protein" evidence="2">
    <location>
        <begin position="19"/>
        <end position="304"/>
    </location>
</feature>
<dbReference type="GO" id="GO:0005975">
    <property type="term" value="P:carbohydrate metabolic process"/>
    <property type="evidence" value="ECO:0007669"/>
    <property type="project" value="UniProtKB-ARBA"/>
</dbReference>
<dbReference type="eggNOG" id="ENOG502ZBVZ">
    <property type="taxonomic scope" value="Bacteria"/>
</dbReference>
<evidence type="ECO:0000256" key="1">
    <source>
        <dbReference type="ARBA" id="ARBA00022729"/>
    </source>
</evidence>